<proteinExistence type="predicted"/>
<keyword evidence="3" id="KW-1185">Reference proteome</keyword>
<dbReference type="RefSeq" id="WP_026878874.1">
    <property type="nucleotide sequence ID" value="NZ_AZOD01000015.1"/>
</dbReference>
<feature type="domain" description="Co-chaperone DjlA N-terminal" evidence="1">
    <location>
        <begin position="34"/>
        <end position="149"/>
    </location>
</feature>
<reference evidence="2 3" key="1">
    <citation type="submission" date="2024-03" db="EMBL/GenBank/DDBJ databases">
        <title>Complete Genome Sequence and Annotation of Ignatzschineria larvae DSM 13226.</title>
        <authorList>
            <person name="Cantrell E."/>
            <person name="Burcham Z.M."/>
        </authorList>
    </citation>
    <scope>NUCLEOTIDE SEQUENCE [LARGE SCALE GENOMIC DNA]</scope>
    <source>
        <strain evidence="2 3">DSM 13226</strain>
    </source>
</reference>
<dbReference type="Pfam" id="PF05099">
    <property type="entry name" value="TerB"/>
    <property type="match status" value="1"/>
</dbReference>
<dbReference type="EMBL" id="CP150637">
    <property type="protein sequence ID" value="WZW87693.1"/>
    <property type="molecule type" value="Genomic_DNA"/>
</dbReference>
<dbReference type="InterPro" id="IPR029024">
    <property type="entry name" value="TerB-like"/>
</dbReference>
<sequence>MSFLNKIKEGFKSGRDELTRQVSRFKNQKFMQGTVAICAYVAMASDGVSPEEKHKMMGFLRTSPELSIFDTNEVIEFFNKIVASYDFDMDIGRGEAMKYIVNLKNQPEAAQLAVRVGIAVGKSDGDFDQYEQNAVTEIIAALSLDAESFGL</sequence>
<name>A0ABZ3C100_9GAMM</name>
<dbReference type="Gene3D" id="1.10.3680.10">
    <property type="entry name" value="TerB-like"/>
    <property type="match status" value="1"/>
</dbReference>
<evidence type="ECO:0000313" key="2">
    <source>
        <dbReference type="EMBL" id="WZW87693.1"/>
    </source>
</evidence>
<dbReference type="InterPro" id="IPR007791">
    <property type="entry name" value="DjlA_N"/>
</dbReference>
<dbReference type="Proteomes" id="UP001449178">
    <property type="component" value="Chromosome"/>
</dbReference>
<evidence type="ECO:0000313" key="3">
    <source>
        <dbReference type="Proteomes" id="UP001449178"/>
    </source>
</evidence>
<dbReference type="CDD" id="cd07176">
    <property type="entry name" value="terB"/>
    <property type="match status" value="1"/>
</dbReference>
<accession>A0ABZ3C100</accession>
<protein>
    <submittedName>
        <fullName evidence="2">Tellurite resistance TerB family protein</fullName>
    </submittedName>
</protein>
<dbReference type="SUPFAM" id="SSF158682">
    <property type="entry name" value="TerB-like"/>
    <property type="match status" value="1"/>
</dbReference>
<organism evidence="2 3">
    <name type="scientific">Ignatzschineria larvae DSM 13226</name>
    <dbReference type="NCBI Taxonomy" id="1111732"/>
    <lineage>
        <taxon>Bacteria</taxon>
        <taxon>Pseudomonadati</taxon>
        <taxon>Pseudomonadota</taxon>
        <taxon>Gammaproteobacteria</taxon>
        <taxon>Cardiobacteriales</taxon>
        <taxon>Ignatzschineriaceae</taxon>
        <taxon>Ignatzschineria</taxon>
    </lineage>
</organism>
<evidence type="ECO:0000259" key="1">
    <source>
        <dbReference type="Pfam" id="PF05099"/>
    </source>
</evidence>
<gene>
    <name evidence="2" type="ORF">WMO13_10075</name>
</gene>